<keyword evidence="2" id="KW-0813">Transport</keyword>
<protein>
    <recommendedName>
        <fullName evidence="4">Solute-binding protein family 5 domain-containing protein</fullName>
    </recommendedName>
</protein>
<dbReference type="SUPFAM" id="SSF53850">
    <property type="entry name" value="Periplasmic binding protein-like II"/>
    <property type="match status" value="1"/>
</dbReference>
<dbReference type="GO" id="GO:0042597">
    <property type="term" value="C:periplasmic space"/>
    <property type="evidence" value="ECO:0007669"/>
    <property type="project" value="UniProtKB-ARBA"/>
</dbReference>
<organism evidence="6 7">
    <name type="scientific">Candidatus Aeolococcus gillhamiae</name>
    <dbReference type="NCBI Taxonomy" id="3127015"/>
    <lineage>
        <taxon>Bacteria</taxon>
        <taxon>Bacillati</taxon>
        <taxon>Candidatus Dormiibacterota</taxon>
        <taxon>Candidatus Dormibacteria</taxon>
        <taxon>Candidatus Aeolococcales</taxon>
        <taxon>Candidatus Aeolococcaceae</taxon>
        <taxon>Candidatus Aeolococcus</taxon>
    </lineage>
</organism>
<name>A0A2W5ZHI7_9BACT</name>
<dbReference type="Gene3D" id="3.10.105.10">
    <property type="entry name" value="Dipeptide-binding Protein, Domain 3"/>
    <property type="match status" value="1"/>
</dbReference>
<dbReference type="GO" id="GO:0015833">
    <property type="term" value="P:peptide transport"/>
    <property type="evidence" value="ECO:0007669"/>
    <property type="project" value="TreeGrafter"/>
</dbReference>
<dbReference type="Proteomes" id="UP000606991">
    <property type="component" value="Unassembled WGS sequence"/>
</dbReference>
<reference evidence="6 7" key="1">
    <citation type="journal article" date="2017" name="Nature">
        <title>Atmospheric trace gases support primary production in Antarctic desert surface soil.</title>
        <authorList>
            <person name="Ji M."/>
            <person name="Greening C."/>
            <person name="Vanwonterghem I."/>
            <person name="Carere C.R."/>
            <person name="Bay S.K."/>
            <person name="Steen J.A."/>
            <person name="Montgomery K."/>
            <person name="Lines T."/>
            <person name="Beardall J."/>
            <person name="van Dorst J."/>
            <person name="Snape I."/>
            <person name="Stott M.B."/>
            <person name="Hugenholtz P."/>
            <person name="Ferrari B.C."/>
        </authorList>
    </citation>
    <scope>NUCLEOTIDE SEQUENCE [LARGE SCALE GENOMIC DNA]</scope>
    <source>
        <strain evidence="6">RRmetagenome_bin12</strain>
    </source>
</reference>
<evidence type="ECO:0000256" key="1">
    <source>
        <dbReference type="ARBA" id="ARBA00005695"/>
    </source>
</evidence>
<dbReference type="Proteomes" id="UP000248724">
    <property type="component" value="Unassembled WGS sequence"/>
</dbReference>
<dbReference type="Gene3D" id="3.40.190.10">
    <property type="entry name" value="Periplasmic binding protein-like II"/>
    <property type="match status" value="1"/>
</dbReference>
<dbReference type="InterPro" id="IPR030678">
    <property type="entry name" value="Peptide/Ni-bd"/>
</dbReference>
<dbReference type="InterPro" id="IPR000914">
    <property type="entry name" value="SBP_5_dom"/>
</dbReference>
<accession>A0A934N391</accession>
<feature type="domain" description="Solute-binding protein family 5" evidence="4">
    <location>
        <begin position="71"/>
        <end position="427"/>
    </location>
</feature>
<evidence type="ECO:0000313" key="7">
    <source>
        <dbReference type="Proteomes" id="UP000248724"/>
    </source>
</evidence>
<evidence type="ECO:0000259" key="4">
    <source>
        <dbReference type="Pfam" id="PF00496"/>
    </source>
</evidence>
<dbReference type="GO" id="GO:0043190">
    <property type="term" value="C:ATP-binding cassette (ABC) transporter complex"/>
    <property type="evidence" value="ECO:0007669"/>
    <property type="project" value="InterPro"/>
</dbReference>
<dbReference type="PIRSF" id="PIRSF002741">
    <property type="entry name" value="MppA"/>
    <property type="match status" value="1"/>
</dbReference>
<proteinExistence type="inferred from homology"/>
<accession>A0A2W5ZHI7</accession>
<dbReference type="InterPro" id="IPR039424">
    <property type="entry name" value="SBP_5"/>
</dbReference>
<evidence type="ECO:0000313" key="8">
    <source>
        <dbReference type="Proteomes" id="UP000606991"/>
    </source>
</evidence>
<evidence type="ECO:0000313" key="6">
    <source>
        <dbReference type="EMBL" id="PZR83377.1"/>
    </source>
</evidence>
<keyword evidence="3" id="KW-0732">Signal</keyword>
<dbReference type="EMBL" id="QHBU01000037">
    <property type="protein sequence ID" value="PZR83377.1"/>
    <property type="molecule type" value="Genomic_DNA"/>
</dbReference>
<comment type="similarity">
    <text evidence="1">Belongs to the bacterial solute-binding protein 5 family.</text>
</comment>
<dbReference type="PANTHER" id="PTHR30290">
    <property type="entry name" value="PERIPLASMIC BINDING COMPONENT OF ABC TRANSPORTER"/>
    <property type="match status" value="1"/>
</dbReference>
<dbReference type="PANTHER" id="PTHR30290:SF9">
    <property type="entry name" value="OLIGOPEPTIDE-BINDING PROTEIN APPA"/>
    <property type="match status" value="1"/>
</dbReference>
<comment type="caution">
    <text evidence="6">The sequence shown here is derived from an EMBL/GenBank/DDBJ whole genome shotgun (WGS) entry which is preliminary data.</text>
</comment>
<dbReference type="RefSeq" id="WP_337310580.1">
    <property type="nucleotide sequence ID" value="NZ_JAEKNS010000067.1"/>
</dbReference>
<evidence type="ECO:0000256" key="3">
    <source>
        <dbReference type="ARBA" id="ARBA00022729"/>
    </source>
</evidence>
<gene>
    <name evidence="6" type="ORF">DLM65_02040</name>
    <name evidence="5" type="ORF">JF886_06025</name>
</gene>
<sequence length="518" mass="53370">MLILVVVAASVLGVSALSHLRAATPDYREGMVSDERPISLNPLVGATDPSVRDLGSLLYRRLLRLDNRAVPVADLATSYSVSQDGLTYHLPFRTGQQWSDGRRLAVADVLATVSWVQSPGFGDAVTAAPWRDVHVRAVGDGVSFDLAGPRASFPAQLTQLPVLPLGALSAAGARALPQSAAIPMATSGAFQVVSTTSATVTLFPNPHAAAAPHLNQVEIDLYASFADAAAAFRAGSVDGVLAGDPLQRAELAAAGGTVHNIETFRFVDLLFNERGILADAAVRGAIAASIDRSALVAGPLRGMGVAQTGAVSQGIAWAASKQAASAANLAVAVSALDAAGWTPGLDGVRVHGATRLHLRLAVADVIPLPDVAAGITLQLARLGIATEVVTMPTMALRQLLVSAGGYDMAVADWDNGPDPDVSSFWRSTAVPPTGFNVSGGQVDPFLDQALDRLTTLSDTATRVTAAAAVSSQLADDLPAVFLETPELSLVVRPGITVSVPPVGAGGARFNNIASWHRG</sequence>
<dbReference type="AlphaFoldDB" id="A0A2W5ZHI7"/>
<dbReference type="GO" id="GO:1904680">
    <property type="term" value="F:peptide transmembrane transporter activity"/>
    <property type="evidence" value="ECO:0007669"/>
    <property type="project" value="TreeGrafter"/>
</dbReference>
<reference evidence="6" key="2">
    <citation type="submission" date="2018-05" db="EMBL/GenBank/DDBJ databases">
        <authorList>
            <person name="Ferrari B."/>
        </authorList>
    </citation>
    <scope>NUCLEOTIDE SEQUENCE</scope>
    <source>
        <strain evidence="6">RRmetagenome_bin12</strain>
    </source>
</reference>
<dbReference type="EMBL" id="JAEKNS010000067">
    <property type="protein sequence ID" value="MBJ7594411.1"/>
    <property type="molecule type" value="Genomic_DNA"/>
</dbReference>
<dbReference type="Pfam" id="PF00496">
    <property type="entry name" value="SBP_bac_5"/>
    <property type="match status" value="1"/>
</dbReference>
<reference evidence="5 8" key="3">
    <citation type="submission" date="2020-10" db="EMBL/GenBank/DDBJ databases">
        <title>Ca. Dormibacterota MAGs.</title>
        <authorList>
            <person name="Montgomery K."/>
        </authorList>
    </citation>
    <scope>NUCLEOTIDE SEQUENCE [LARGE SCALE GENOMIC DNA]</scope>
    <source>
        <strain evidence="5">SC8812_S17_18</strain>
    </source>
</reference>
<evidence type="ECO:0000313" key="5">
    <source>
        <dbReference type="EMBL" id="MBJ7594411.1"/>
    </source>
</evidence>
<evidence type="ECO:0000256" key="2">
    <source>
        <dbReference type="ARBA" id="ARBA00022448"/>
    </source>
</evidence>